<accession>A0ABW3U0M1</accession>
<evidence type="ECO:0000313" key="1">
    <source>
        <dbReference type="EMBL" id="MFD1205658.1"/>
    </source>
</evidence>
<protein>
    <submittedName>
        <fullName evidence="1">DUF1934 domain-containing protein</fullName>
    </submittedName>
</protein>
<name>A0ABW3U0M1_9BACL</name>
<dbReference type="RefSeq" id="WP_381480893.1">
    <property type="nucleotide sequence ID" value="NZ_JBHTLT010000049.1"/>
</dbReference>
<sequence>METENGRHVNVKLHSTIKHDESSADTHELTSKGKLIEKGGKTYLRFEESQDGQKVHTTVKLDEEDTIIMRSGAVNMRLPFTAGSTRLGSYGAGPASFNLFVKTERLQVQEGSIFAHYTLHADDTLLGTHELTITYTEVQS</sequence>
<dbReference type="Proteomes" id="UP001597231">
    <property type="component" value="Unassembled WGS sequence"/>
</dbReference>
<dbReference type="InterPro" id="IPR012674">
    <property type="entry name" value="Calycin"/>
</dbReference>
<dbReference type="InterPro" id="IPR015231">
    <property type="entry name" value="DUF1934"/>
</dbReference>
<organism evidence="1 2">
    <name type="scientific">Sporosarcina contaminans</name>
    <dbReference type="NCBI Taxonomy" id="633403"/>
    <lineage>
        <taxon>Bacteria</taxon>
        <taxon>Bacillati</taxon>
        <taxon>Bacillota</taxon>
        <taxon>Bacilli</taxon>
        <taxon>Bacillales</taxon>
        <taxon>Caryophanaceae</taxon>
        <taxon>Sporosarcina</taxon>
    </lineage>
</organism>
<dbReference type="EMBL" id="JBHTLT010000049">
    <property type="protein sequence ID" value="MFD1205658.1"/>
    <property type="molecule type" value="Genomic_DNA"/>
</dbReference>
<evidence type="ECO:0000313" key="2">
    <source>
        <dbReference type="Proteomes" id="UP001597231"/>
    </source>
</evidence>
<gene>
    <name evidence="1" type="ORF">ACFQ38_11160</name>
</gene>
<comment type="caution">
    <text evidence="1">The sequence shown here is derived from an EMBL/GenBank/DDBJ whole genome shotgun (WGS) entry which is preliminary data.</text>
</comment>
<reference evidence="2" key="1">
    <citation type="journal article" date="2019" name="Int. J. Syst. Evol. Microbiol.">
        <title>The Global Catalogue of Microorganisms (GCM) 10K type strain sequencing project: providing services to taxonomists for standard genome sequencing and annotation.</title>
        <authorList>
            <consortium name="The Broad Institute Genomics Platform"/>
            <consortium name="The Broad Institute Genome Sequencing Center for Infectious Disease"/>
            <person name="Wu L."/>
            <person name="Ma J."/>
        </authorList>
    </citation>
    <scope>NUCLEOTIDE SEQUENCE [LARGE SCALE GENOMIC DNA]</scope>
    <source>
        <strain evidence="2">CCUG 53915</strain>
    </source>
</reference>
<proteinExistence type="predicted"/>
<dbReference type="Pfam" id="PF09148">
    <property type="entry name" value="DUF1934"/>
    <property type="match status" value="1"/>
</dbReference>
<dbReference type="Gene3D" id="2.40.128.20">
    <property type="match status" value="1"/>
</dbReference>
<keyword evidence="2" id="KW-1185">Reference proteome</keyword>
<dbReference type="SUPFAM" id="SSF50814">
    <property type="entry name" value="Lipocalins"/>
    <property type="match status" value="1"/>
</dbReference>